<dbReference type="EMBL" id="JAGXEW010000014">
    <property type="protein sequence ID" value="KAK1164223.1"/>
    <property type="molecule type" value="Genomic_DNA"/>
</dbReference>
<protein>
    <submittedName>
        <fullName evidence="2">Uncharacterized protein</fullName>
    </submittedName>
</protein>
<comment type="caution">
    <text evidence="2">The sequence shown here is derived from an EMBL/GenBank/DDBJ whole genome shotgun (WGS) entry which is preliminary data.</text>
</comment>
<evidence type="ECO:0000256" key="1">
    <source>
        <dbReference type="SAM" id="Phobius"/>
    </source>
</evidence>
<evidence type="ECO:0000313" key="2">
    <source>
        <dbReference type="EMBL" id="KAK1164223.1"/>
    </source>
</evidence>
<organism evidence="2 3">
    <name type="scientific">Acipenser oxyrinchus oxyrinchus</name>
    <dbReference type="NCBI Taxonomy" id="40147"/>
    <lineage>
        <taxon>Eukaryota</taxon>
        <taxon>Metazoa</taxon>
        <taxon>Chordata</taxon>
        <taxon>Craniata</taxon>
        <taxon>Vertebrata</taxon>
        <taxon>Euteleostomi</taxon>
        <taxon>Actinopterygii</taxon>
        <taxon>Chondrostei</taxon>
        <taxon>Acipenseriformes</taxon>
        <taxon>Acipenseridae</taxon>
        <taxon>Acipenser</taxon>
    </lineage>
</organism>
<dbReference type="Proteomes" id="UP001230051">
    <property type="component" value="Unassembled WGS sequence"/>
</dbReference>
<keyword evidence="3" id="KW-1185">Reference proteome</keyword>
<proteinExistence type="predicted"/>
<dbReference type="AlphaFoldDB" id="A0AAD8G1H6"/>
<feature type="transmembrane region" description="Helical" evidence="1">
    <location>
        <begin position="40"/>
        <end position="64"/>
    </location>
</feature>
<accession>A0AAD8G1H6</accession>
<reference evidence="2" key="1">
    <citation type="submission" date="2022-02" db="EMBL/GenBank/DDBJ databases">
        <title>Atlantic sturgeon de novo genome assembly.</title>
        <authorList>
            <person name="Stock M."/>
            <person name="Klopp C."/>
            <person name="Guiguen Y."/>
            <person name="Cabau C."/>
            <person name="Parinello H."/>
            <person name="Santidrian Yebra-Pimentel E."/>
            <person name="Kuhl H."/>
            <person name="Dirks R.P."/>
            <person name="Guessner J."/>
            <person name="Wuertz S."/>
            <person name="Du K."/>
            <person name="Schartl M."/>
        </authorList>
    </citation>
    <scope>NUCLEOTIDE SEQUENCE</scope>
    <source>
        <strain evidence="2">STURGEONOMICS-FGT-2020</strain>
        <tissue evidence="2">Whole blood</tissue>
    </source>
</reference>
<name>A0AAD8G1H6_ACIOX</name>
<keyword evidence="1" id="KW-1133">Transmembrane helix</keyword>
<evidence type="ECO:0000313" key="3">
    <source>
        <dbReference type="Proteomes" id="UP001230051"/>
    </source>
</evidence>
<sequence>MPSFHNELTSIGLILMFVAVLPLLFLSGQTDWAELSIWTAMMYMLLCVFLVGALLLFIGFYLTVKSNHSNTSSPSLFFLQSRLQEPQRTIIQRRLEDMRRTGIQRESVSRPCVSPRYTTHTLAMHQDLPPSYETVMKTMTGPSALQQSIANTA</sequence>
<keyword evidence="1" id="KW-0812">Transmembrane</keyword>
<keyword evidence="1" id="KW-0472">Membrane</keyword>
<gene>
    <name evidence="2" type="ORF">AOXY_G16263</name>
</gene>
<feature type="transmembrane region" description="Helical" evidence="1">
    <location>
        <begin position="7"/>
        <end position="28"/>
    </location>
</feature>